<dbReference type="GO" id="GO:0016747">
    <property type="term" value="F:acyltransferase activity, transferring groups other than amino-acyl groups"/>
    <property type="evidence" value="ECO:0007669"/>
    <property type="project" value="InterPro"/>
</dbReference>
<dbReference type="InterPro" id="IPR016181">
    <property type="entry name" value="Acyl_CoA_acyltransferase"/>
</dbReference>
<evidence type="ECO:0000259" key="1">
    <source>
        <dbReference type="PROSITE" id="PS51186"/>
    </source>
</evidence>
<proteinExistence type="predicted"/>
<dbReference type="InterPro" id="IPR000182">
    <property type="entry name" value="GNAT_dom"/>
</dbReference>
<feature type="domain" description="N-acetyltransferase" evidence="1">
    <location>
        <begin position="28"/>
        <end position="162"/>
    </location>
</feature>
<dbReference type="AlphaFoldDB" id="A0A5C5Z3E0"/>
<accession>A0A5C5Z3E0</accession>
<dbReference type="CDD" id="cd04301">
    <property type="entry name" value="NAT_SF"/>
    <property type="match status" value="1"/>
</dbReference>
<dbReference type="PROSITE" id="PS51186">
    <property type="entry name" value="GNAT"/>
    <property type="match status" value="1"/>
</dbReference>
<evidence type="ECO:0000313" key="3">
    <source>
        <dbReference type="Proteomes" id="UP000315010"/>
    </source>
</evidence>
<dbReference type="OrthoDB" id="275336at2"/>
<name>A0A5C5Z3E0_9BACT</name>
<comment type="caution">
    <text evidence="2">The sequence shown here is derived from an EMBL/GenBank/DDBJ whole genome shotgun (WGS) entry which is preliminary data.</text>
</comment>
<dbReference type="Proteomes" id="UP000315010">
    <property type="component" value="Unassembled WGS sequence"/>
</dbReference>
<dbReference type="Gene3D" id="3.40.630.30">
    <property type="match status" value="1"/>
</dbReference>
<keyword evidence="3" id="KW-1185">Reference proteome</keyword>
<dbReference type="SUPFAM" id="SSF55729">
    <property type="entry name" value="Acyl-CoA N-acyltransferases (Nat)"/>
    <property type="match status" value="1"/>
</dbReference>
<gene>
    <name evidence="2" type="ORF">CA13_33570</name>
</gene>
<dbReference type="RefSeq" id="WP_146398080.1">
    <property type="nucleotide sequence ID" value="NZ_SJPJ01000001.1"/>
</dbReference>
<organism evidence="2 3">
    <name type="scientific">Novipirellula herctigrandis</name>
    <dbReference type="NCBI Taxonomy" id="2527986"/>
    <lineage>
        <taxon>Bacteria</taxon>
        <taxon>Pseudomonadati</taxon>
        <taxon>Planctomycetota</taxon>
        <taxon>Planctomycetia</taxon>
        <taxon>Pirellulales</taxon>
        <taxon>Pirellulaceae</taxon>
        <taxon>Novipirellula</taxon>
    </lineage>
</organism>
<evidence type="ECO:0000313" key="2">
    <source>
        <dbReference type="EMBL" id="TWT81902.1"/>
    </source>
</evidence>
<dbReference type="EMBL" id="SJPJ01000001">
    <property type="protein sequence ID" value="TWT81902.1"/>
    <property type="molecule type" value="Genomic_DNA"/>
</dbReference>
<dbReference type="Pfam" id="PF13508">
    <property type="entry name" value="Acetyltransf_7"/>
    <property type="match status" value="1"/>
</dbReference>
<reference evidence="2 3" key="1">
    <citation type="submission" date="2019-02" db="EMBL/GenBank/DDBJ databases">
        <title>Deep-cultivation of Planctomycetes and their phenomic and genomic characterization uncovers novel biology.</title>
        <authorList>
            <person name="Wiegand S."/>
            <person name="Jogler M."/>
            <person name="Boedeker C."/>
            <person name="Pinto D."/>
            <person name="Vollmers J."/>
            <person name="Rivas-Marin E."/>
            <person name="Kohn T."/>
            <person name="Peeters S.H."/>
            <person name="Heuer A."/>
            <person name="Rast P."/>
            <person name="Oberbeckmann S."/>
            <person name="Bunk B."/>
            <person name="Jeske O."/>
            <person name="Meyerdierks A."/>
            <person name="Storesund J.E."/>
            <person name="Kallscheuer N."/>
            <person name="Luecker S."/>
            <person name="Lage O.M."/>
            <person name="Pohl T."/>
            <person name="Merkel B.J."/>
            <person name="Hornburger P."/>
            <person name="Mueller R.-W."/>
            <person name="Bruemmer F."/>
            <person name="Labrenz M."/>
            <person name="Spormann A.M."/>
            <person name="Op Den Camp H."/>
            <person name="Overmann J."/>
            <person name="Amann R."/>
            <person name="Jetten M.S.M."/>
            <person name="Mascher T."/>
            <person name="Medema M.H."/>
            <person name="Devos D.P."/>
            <person name="Kaster A.-K."/>
            <person name="Ovreas L."/>
            <person name="Rohde M."/>
            <person name="Galperin M.Y."/>
            <person name="Jogler C."/>
        </authorList>
    </citation>
    <scope>NUCLEOTIDE SEQUENCE [LARGE SCALE GENOMIC DNA]</scope>
    <source>
        <strain evidence="2 3">CA13</strain>
    </source>
</reference>
<sequence length="182" mass="21403">MDHRSLRLQRIQRADHEFLFAVFCGTRPDVMQAELSPSQTLHFLRMQFQAQHNYYHEAFPNADYSVVLLGDVGSRHSKIGRLYVDHRYDEIRILDIALLPEFQSRGFGTAIVRAVIDRGWVERKPIRIHVELFSRQIRFYDRLGFQKIGEIPTHQLMEHPIENQSALAFAEKTFRPVHSYSP</sequence>
<protein>
    <submittedName>
        <fullName evidence="2">Acetyltransferase (GNAT) family protein</fullName>
    </submittedName>
</protein>
<keyword evidence="2" id="KW-0808">Transferase</keyword>